<evidence type="ECO:0000313" key="6">
    <source>
        <dbReference type="Proteomes" id="UP000555103"/>
    </source>
</evidence>
<dbReference type="GO" id="GO:0003677">
    <property type="term" value="F:DNA binding"/>
    <property type="evidence" value="ECO:0007669"/>
    <property type="project" value="UniProtKB-KW"/>
</dbReference>
<organism evidence="5 6">
    <name type="scientific">Dysgonomonas hofstadii</name>
    <dbReference type="NCBI Taxonomy" id="637886"/>
    <lineage>
        <taxon>Bacteria</taxon>
        <taxon>Pseudomonadati</taxon>
        <taxon>Bacteroidota</taxon>
        <taxon>Bacteroidia</taxon>
        <taxon>Bacteroidales</taxon>
        <taxon>Dysgonomonadaceae</taxon>
        <taxon>Dysgonomonas</taxon>
    </lineage>
</organism>
<evidence type="ECO:0000313" key="5">
    <source>
        <dbReference type="EMBL" id="MBB4036104.1"/>
    </source>
</evidence>
<evidence type="ECO:0000256" key="3">
    <source>
        <dbReference type="ARBA" id="ARBA00023163"/>
    </source>
</evidence>
<dbReference type="PANTHER" id="PTHR40661">
    <property type="match status" value="1"/>
</dbReference>
<feature type="domain" description="HTH cro/C1-type" evidence="4">
    <location>
        <begin position="27"/>
        <end position="61"/>
    </location>
</feature>
<keyword evidence="1" id="KW-0805">Transcription regulation</keyword>
<gene>
    <name evidence="5" type="ORF">GGR21_002005</name>
</gene>
<dbReference type="Gene3D" id="2.10.109.10">
    <property type="entry name" value="Umud Fragment, subunit A"/>
    <property type="match status" value="1"/>
</dbReference>
<name>A0A840CR77_9BACT</name>
<dbReference type="Pfam" id="PF12844">
    <property type="entry name" value="HTH_19"/>
    <property type="match status" value="1"/>
</dbReference>
<evidence type="ECO:0000256" key="1">
    <source>
        <dbReference type="ARBA" id="ARBA00023015"/>
    </source>
</evidence>
<dbReference type="AlphaFoldDB" id="A0A840CR77"/>
<dbReference type="PROSITE" id="PS50943">
    <property type="entry name" value="HTH_CROC1"/>
    <property type="match status" value="1"/>
</dbReference>
<dbReference type="Gene3D" id="1.10.260.40">
    <property type="entry name" value="lambda repressor-like DNA-binding domains"/>
    <property type="match status" value="1"/>
</dbReference>
<dbReference type="SUPFAM" id="SSF51306">
    <property type="entry name" value="LexA/Signal peptidase"/>
    <property type="match status" value="1"/>
</dbReference>
<reference evidence="5 6" key="1">
    <citation type="submission" date="2020-08" db="EMBL/GenBank/DDBJ databases">
        <title>Genomic Encyclopedia of Type Strains, Phase IV (KMG-IV): sequencing the most valuable type-strain genomes for metagenomic binning, comparative biology and taxonomic classification.</title>
        <authorList>
            <person name="Goeker M."/>
        </authorList>
    </citation>
    <scope>NUCLEOTIDE SEQUENCE [LARGE SCALE GENOMIC DNA]</scope>
    <source>
        <strain evidence="5 6">DSM 104969</strain>
    </source>
</reference>
<dbReference type="CDD" id="cd00093">
    <property type="entry name" value="HTH_XRE"/>
    <property type="match status" value="1"/>
</dbReference>
<dbReference type="Proteomes" id="UP000555103">
    <property type="component" value="Unassembled WGS sequence"/>
</dbReference>
<dbReference type="InterPro" id="IPR036286">
    <property type="entry name" value="LexA/Signal_pep-like_sf"/>
</dbReference>
<evidence type="ECO:0000259" key="4">
    <source>
        <dbReference type="PROSITE" id="PS50943"/>
    </source>
</evidence>
<dbReference type="PANTHER" id="PTHR40661:SF3">
    <property type="entry name" value="FELS-1 PROPHAGE TRANSCRIPTIONAL REGULATOR"/>
    <property type="match status" value="1"/>
</dbReference>
<evidence type="ECO:0000256" key="2">
    <source>
        <dbReference type="ARBA" id="ARBA00023125"/>
    </source>
</evidence>
<dbReference type="InterPro" id="IPR010982">
    <property type="entry name" value="Lambda_DNA-bd_dom_sf"/>
</dbReference>
<dbReference type="RefSeq" id="WP_183307018.1">
    <property type="nucleotide sequence ID" value="NZ_JACIEP010000006.1"/>
</dbReference>
<proteinExistence type="predicted"/>
<keyword evidence="3" id="KW-0804">Transcription</keyword>
<keyword evidence="2" id="KW-0238">DNA-binding</keyword>
<dbReference type="EMBL" id="JACIEP010000006">
    <property type="protein sequence ID" value="MBB4036104.1"/>
    <property type="molecule type" value="Genomic_DNA"/>
</dbReference>
<comment type="caution">
    <text evidence="5">The sequence shown here is derived from an EMBL/GenBank/DDBJ whole genome shotgun (WGS) entry which is preliminary data.</text>
</comment>
<sequence length="246" mass="28576">MEFKDRLKYLLEKEGVTAYRIWKDTAITKGTIANYVEGKTNPNKSNISILASYFGVNEDWLLKGEGRMSRSNKVKGEEPYLITKSGVKYYEMANGKYRMRVPFIPVKAYAKYIDEYRDAEILDNEFEEFDFIVDKIGHGRYFAFEIKGDSMDDDTKRSLSNGDIVLARELNKEHWINKLHTEDYPNWIVVLDNTILCKQIIEQDMDSGIITCHSLNSSPEYSDFDLKLDNICQLLNIVQRVSSVFK</sequence>
<dbReference type="InterPro" id="IPR001387">
    <property type="entry name" value="Cro/C1-type_HTH"/>
</dbReference>
<protein>
    <submittedName>
        <fullName evidence="5">Transcriptional regulator with XRE-family HTH domain</fullName>
    </submittedName>
</protein>
<keyword evidence="6" id="KW-1185">Reference proteome</keyword>
<accession>A0A840CR77</accession>
<dbReference type="SUPFAM" id="SSF47413">
    <property type="entry name" value="lambda repressor-like DNA-binding domains"/>
    <property type="match status" value="1"/>
</dbReference>
<dbReference type="SMART" id="SM00530">
    <property type="entry name" value="HTH_XRE"/>
    <property type="match status" value="1"/>
</dbReference>